<evidence type="ECO:0000313" key="5">
    <source>
        <dbReference type="Proteomes" id="UP000182235"/>
    </source>
</evidence>
<accession>A0A1J9Q7K0</accession>
<dbReference type="InterPro" id="IPR002110">
    <property type="entry name" value="Ankyrin_rpt"/>
</dbReference>
<organism evidence="4 5">
    <name type="scientific">Emergomyces pasteurianus Ep9510</name>
    <dbReference type="NCBI Taxonomy" id="1447872"/>
    <lineage>
        <taxon>Eukaryota</taxon>
        <taxon>Fungi</taxon>
        <taxon>Dikarya</taxon>
        <taxon>Ascomycota</taxon>
        <taxon>Pezizomycotina</taxon>
        <taxon>Eurotiomycetes</taxon>
        <taxon>Eurotiomycetidae</taxon>
        <taxon>Onygenales</taxon>
        <taxon>Ajellomycetaceae</taxon>
        <taxon>Emergomyces</taxon>
    </lineage>
</organism>
<dbReference type="VEuPathDB" id="FungiDB:AJ78_08024"/>
<keyword evidence="5" id="KW-1185">Reference proteome</keyword>
<evidence type="ECO:0000256" key="3">
    <source>
        <dbReference type="PROSITE-ProRule" id="PRU00023"/>
    </source>
</evidence>
<dbReference type="SUPFAM" id="SSF48403">
    <property type="entry name" value="Ankyrin repeat"/>
    <property type="match status" value="1"/>
</dbReference>
<dbReference type="SMART" id="SM00248">
    <property type="entry name" value="ANK"/>
    <property type="match status" value="1"/>
</dbReference>
<dbReference type="AlphaFoldDB" id="A0A1J9Q7K0"/>
<keyword evidence="1" id="KW-0677">Repeat</keyword>
<dbReference type="PROSITE" id="PS50088">
    <property type="entry name" value="ANK_REPEAT"/>
    <property type="match status" value="1"/>
</dbReference>
<feature type="repeat" description="ANK" evidence="3">
    <location>
        <begin position="22"/>
        <end position="51"/>
    </location>
</feature>
<evidence type="ECO:0000313" key="4">
    <source>
        <dbReference type="EMBL" id="OJD11141.1"/>
    </source>
</evidence>
<dbReference type="EMBL" id="LGRN01000603">
    <property type="protein sequence ID" value="OJD11141.1"/>
    <property type="molecule type" value="Genomic_DNA"/>
</dbReference>
<comment type="caution">
    <text evidence="4">The sequence shown here is derived from an EMBL/GenBank/DDBJ whole genome shotgun (WGS) entry which is preliminary data.</text>
</comment>
<dbReference type="Proteomes" id="UP000182235">
    <property type="component" value="Unassembled WGS sequence"/>
</dbReference>
<sequence>MEVVQLLLDAGADVNAPLPVGRNRSALSAAASAGYLDFVKLLIKHGARINVPLPVNQMSPLEAAASAGWHHIVDFLTDSWAEAEEEVGGGNDVFFRAYFGRKAGFDRLESD</sequence>
<gene>
    <name evidence="4" type="ORF">AJ78_08024</name>
</gene>
<dbReference type="Pfam" id="PF12796">
    <property type="entry name" value="Ank_2"/>
    <property type="match status" value="1"/>
</dbReference>
<protein>
    <submittedName>
        <fullName evidence="4">Uncharacterized protein</fullName>
    </submittedName>
</protein>
<evidence type="ECO:0000256" key="2">
    <source>
        <dbReference type="ARBA" id="ARBA00023043"/>
    </source>
</evidence>
<reference evidence="4 5" key="1">
    <citation type="submission" date="2015-07" db="EMBL/GenBank/DDBJ databases">
        <title>Emmonsia species relationships and genome sequence.</title>
        <authorList>
            <consortium name="The Broad Institute Genomics Platform"/>
            <person name="Cuomo C.A."/>
            <person name="Munoz J.F."/>
            <person name="Imamovic A."/>
            <person name="Priest M.E."/>
            <person name="Young S."/>
            <person name="Clay O.K."/>
            <person name="McEwen J.G."/>
        </authorList>
    </citation>
    <scope>NUCLEOTIDE SEQUENCE [LARGE SCALE GENOMIC DNA]</scope>
    <source>
        <strain evidence="4 5">UAMH 9510</strain>
    </source>
</reference>
<dbReference type="STRING" id="1447872.A0A1J9Q7K0"/>
<name>A0A1J9Q7K0_9EURO</name>
<keyword evidence="2 3" id="KW-0040">ANK repeat</keyword>
<dbReference type="InterPro" id="IPR036770">
    <property type="entry name" value="Ankyrin_rpt-contain_sf"/>
</dbReference>
<proteinExistence type="predicted"/>
<dbReference type="PROSITE" id="PS50297">
    <property type="entry name" value="ANK_REP_REGION"/>
    <property type="match status" value="1"/>
</dbReference>
<evidence type="ECO:0000256" key="1">
    <source>
        <dbReference type="ARBA" id="ARBA00022737"/>
    </source>
</evidence>
<dbReference type="OrthoDB" id="4772757at2759"/>
<dbReference type="Gene3D" id="1.25.40.20">
    <property type="entry name" value="Ankyrin repeat-containing domain"/>
    <property type="match status" value="1"/>
</dbReference>
<dbReference type="PANTHER" id="PTHR24171">
    <property type="entry name" value="ANKYRIN REPEAT DOMAIN-CONTAINING PROTEIN 39-RELATED"/>
    <property type="match status" value="1"/>
</dbReference>